<evidence type="ECO:0000313" key="7">
    <source>
        <dbReference type="EMBL" id="CAD8648480.1"/>
    </source>
</evidence>
<evidence type="ECO:0000313" key="5">
    <source>
        <dbReference type="EMBL" id="CAD8648476.1"/>
    </source>
</evidence>
<dbReference type="EMBL" id="HBEZ01046391">
    <property type="protein sequence ID" value="CAD8648485.1"/>
    <property type="molecule type" value="Transcribed_RNA"/>
</dbReference>
<dbReference type="SUPFAM" id="SSF54277">
    <property type="entry name" value="CAD &amp; PB1 domains"/>
    <property type="match status" value="1"/>
</dbReference>
<dbReference type="PROSITE" id="PS50030">
    <property type="entry name" value="UBA"/>
    <property type="match status" value="1"/>
</dbReference>
<feature type="coiled-coil region" evidence="1">
    <location>
        <begin position="114"/>
        <end position="254"/>
    </location>
</feature>
<dbReference type="InterPro" id="IPR000270">
    <property type="entry name" value="PB1_dom"/>
</dbReference>
<dbReference type="PROSITE" id="PS51745">
    <property type="entry name" value="PB1"/>
    <property type="match status" value="1"/>
</dbReference>
<dbReference type="AlphaFoldDB" id="A0A6T8BRE7"/>
<protein>
    <recommendedName>
        <fullName evidence="10">PB1 domain-containing protein</fullName>
    </recommendedName>
</protein>
<evidence type="ECO:0008006" key="10">
    <source>
        <dbReference type="Google" id="ProtNLM"/>
    </source>
</evidence>
<dbReference type="SMART" id="SM00666">
    <property type="entry name" value="PB1"/>
    <property type="match status" value="1"/>
</dbReference>
<organism evidence="6">
    <name type="scientific">Cryptomonas curvata</name>
    <dbReference type="NCBI Taxonomy" id="233186"/>
    <lineage>
        <taxon>Eukaryota</taxon>
        <taxon>Cryptophyceae</taxon>
        <taxon>Cryptomonadales</taxon>
        <taxon>Cryptomonadaceae</taxon>
        <taxon>Cryptomonas</taxon>
    </lineage>
</organism>
<evidence type="ECO:0000313" key="6">
    <source>
        <dbReference type="EMBL" id="CAD8648478.1"/>
    </source>
</evidence>
<dbReference type="Gene3D" id="3.10.20.90">
    <property type="entry name" value="Phosphatidylinositol 3-kinase Catalytic Subunit, Chain A, domain 1"/>
    <property type="match status" value="1"/>
</dbReference>
<evidence type="ECO:0000259" key="2">
    <source>
        <dbReference type="PROSITE" id="PS50030"/>
    </source>
</evidence>
<evidence type="ECO:0000313" key="4">
    <source>
        <dbReference type="EMBL" id="CAD8648474.1"/>
    </source>
</evidence>
<dbReference type="EMBL" id="HBEZ01046386">
    <property type="protein sequence ID" value="CAD8648474.1"/>
    <property type="molecule type" value="Transcribed_RNA"/>
</dbReference>
<dbReference type="Pfam" id="PF00564">
    <property type="entry name" value="PB1"/>
    <property type="match status" value="1"/>
</dbReference>
<evidence type="ECO:0000313" key="8">
    <source>
        <dbReference type="EMBL" id="CAD8648483.1"/>
    </source>
</evidence>
<sequence>MFVIKVQYGEVTRRLVLQEPYTYQSLLQTVLSRFELSIASRGAQLRYIDPDGDLISMNTDAELSEALALINQSDAQPVLRLKLVVHCSDATCESPASEESVVFVSAGHQVHNGAASLSEEVKARLEETESLEAQIQEVEAKAQAHMVRLEEERLRVEEERRVLAAEEEARLALIEGERRRVLEEEEKARHLAEQAENARILHEQEEARKILAEEMEQRRLIEEEQIRAAQIALEEKEKARVQELEEMLQRCEIAVCAEREDSLGRISALLRMGCSVASLSTIFCEDLLRVATQIPSSEPREQIENQIEVFDDCVETGVISAEDEEESRNEPEPEPKVDWELQKALKEQECSGDAFPSSAQKRAVLEAGNRAENLATQLTEFYLIHNPGHVCKVPELVRLYQGREAELNRALMDRYRCDLSTFRKVAPVETPEDLEPVDLEPVAASKSGPKGDFGDEAAAQIALANPIECAHVAESNAQVPEAAAPVYDDKLSSAIALLVEMGIEMPMENMKEVLEKYNYNVEEALSELLS</sequence>
<feature type="domain" description="UBA" evidence="2">
    <location>
        <begin position="486"/>
        <end position="530"/>
    </location>
</feature>
<reference evidence="6" key="1">
    <citation type="submission" date="2021-01" db="EMBL/GenBank/DDBJ databases">
        <authorList>
            <person name="Corre E."/>
            <person name="Pelletier E."/>
            <person name="Niang G."/>
            <person name="Scheremetjew M."/>
            <person name="Finn R."/>
            <person name="Kale V."/>
            <person name="Holt S."/>
            <person name="Cochrane G."/>
            <person name="Meng A."/>
            <person name="Brown T."/>
            <person name="Cohen L."/>
        </authorList>
    </citation>
    <scope>NUCLEOTIDE SEQUENCE</scope>
    <source>
        <strain evidence="6">CCAP979/52</strain>
    </source>
</reference>
<dbReference type="EMBL" id="HBEZ01046387">
    <property type="protein sequence ID" value="CAD8648476.1"/>
    <property type="molecule type" value="Transcribed_RNA"/>
</dbReference>
<dbReference type="CDD" id="cd05992">
    <property type="entry name" value="PB1"/>
    <property type="match status" value="1"/>
</dbReference>
<dbReference type="EMBL" id="HBEZ01046390">
    <property type="protein sequence ID" value="CAD8648483.1"/>
    <property type="molecule type" value="Transcribed_RNA"/>
</dbReference>
<name>A0A6T8BRE7_9CRYP</name>
<accession>A0A6T8BRE7</accession>
<feature type="domain" description="PB1" evidence="3">
    <location>
        <begin position="1"/>
        <end position="84"/>
    </location>
</feature>
<keyword evidence="1" id="KW-0175">Coiled coil</keyword>
<evidence type="ECO:0000256" key="1">
    <source>
        <dbReference type="SAM" id="Coils"/>
    </source>
</evidence>
<dbReference type="EMBL" id="HBEZ01046389">
    <property type="protein sequence ID" value="CAD8648480.1"/>
    <property type="molecule type" value="Transcribed_RNA"/>
</dbReference>
<proteinExistence type="predicted"/>
<dbReference type="InterPro" id="IPR015940">
    <property type="entry name" value="UBA"/>
</dbReference>
<evidence type="ECO:0000313" key="9">
    <source>
        <dbReference type="EMBL" id="CAD8648485.1"/>
    </source>
</evidence>
<dbReference type="InterPro" id="IPR053793">
    <property type="entry name" value="PB1-like"/>
</dbReference>
<gene>
    <name evidence="4" type="ORF">CCUR1050_LOCUS25588</name>
    <name evidence="5" type="ORF">CCUR1050_LOCUS25589</name>
    <name evidence="6" type="ORF">CCUR1050_LOCUS25590</name>
    <name evidence="7" type="ORF">CCUR1050_LOCUS25591</name>
    <name evidence="8" type="ORF">CCUR1050_LOCUS25592</name>
    <name evidence="9" type="ORF">CCUR1050_LOCUS25593</name>
</gene>
<dbReference type="EMBL" id="HBEZ01046388">
    <property type="protein sequence ID" value="CAD8648478.1"/>
    <property type="molecule type" value="Transcribed_RNA"/>
</dbReference>
<evidence type="ECO:0000259" key="3">
    <source>
        <dbReference type="PROSITE" id="PS51745"/>
    </source>
</evidence>